<protein>
    <submittedName>
        <fullName evidence="8">Putative acyl-coa synthetase</fullName>
    </submittedName>
</protein>
<feature type="transmembrane region" description="Helical" evidence="5">
    <location>
        <begin position="227"/>
        <end position="249"/>
    </location>
</feature>
<dbReference type="InterPro" id="IPR045851">
    <property type="entry name" value="AMP-bd_C_sf"/>
</dbReference>
<feature type="domain" description="AMP-binding enzyme C-terminal" evidence="7">
    <location>
        <begin position="438"/>
        <end position="512"/>
    </location>
</feature>
<comment type="subcellular location">
    <subcellularLocation>
        <location evidence="1">Peroxisome</location>
    </subcellularLocation>
</comment>
<dbReference type="AlphaFoldDB" id="A0A6M2CII4"/>
<keyword evidence="5" id="KW-1133">Transmembrane helix</keyword>
<proteinExistence type="inferred from homology"/>
<dbReference type="SUPFAM" id="SSF56801">
    <property type="entry name" value="Acetyl-CoA synthetase-like"/>
    <property type="match status" value="1"/>
</dbReference>
<evidence type="ECO:0000313" key="8">
    <source>
        <dbReference type="EMBL" id="NOV33164.1"/>
    </source>
</evidence>
<evidence type="ECO:0000259" key="7">
    <source>
        <dbReference type="Pfam" id="PF13193"/>
    </source>
</evidence>
<dbReference type="Pfam" id="PF00501">
    <property type="entry name" value="AMP-binding"/>
    <property type="match status" value="1"/>
</dbReference>
<dbReference type="InterPro" id="IPR042099">
    <property type="entry name" value="ANL_N_sf"/>
</dbReference>
<dbReference type="VEuPathDB" id="VectorBase:LOC119163893"/>
<dbReference type="PANTHER" id="PTHR24096">
    <property type="entry name" value="LONG-CHAIN-FATTY-ACID--COA LIGASE"/>
    <property type="match status" value="1"/>
</dbReference>
<dbReference type="Gene3D" id="3.30.300.30">
    <property type="match status" value="1"/>
</dbReference>
<keyword evidence="5" id="KW-0812">Transmembrane</keyword>
<dbReference type="InterPro" id="IPR000873">
    <property type="entry name" value="AMP-dep_synth/lig_dom"/>
</dbReference>
<feature type="domain" description="AMP-dependent synthetase/ligase" evidence="6">
    <location>
        <begin position="31"/>
        <end position="387"/>
    </location>
</feature>
<comment type="similarity">
    <text evidence="2">Belongs to the ATP-dependent AMP-binding enzyme family.</text>
</comment>
<accession>A0A6M2CII4</accession>
<evidence type="ECO:0000256" key="2">
    <source>
        <dbReference type="ARBA" id="ARBA00006432"/>
    </source>
</evidence>
<evidence type="ECO:0000256" key="1">
    <source>
        <dbReference type="ARBA" id="ARBA00004275"/>
    </source>
</evidence>
<dbReference type="EMBL" id="GHWJ01000427">
    <property type="protein sequence ID" value="NOV33164.1"/>
    <property type="molecule type" value="Transcribed_RNA"/>
</dbReference>
<dbReference type="VEuPathDB" id="VectorBase:LOC119165100"/>
<name>A0A6M2CII4_RHIMP</name>
<reference evidence="8" key="1">
    <citation type="submission" date="2019-09" db="EMBL/GenBank/DDBJ databases">
        <title>Organ-specific transcriptomic study of the physiology of the cattle tick, Rhipicephalus microplus.</title>
        <authorList>
            <person name="Tirloni L."/>
            <person name="Braz G."/>
            <person name="Gandara A.C.P."/>
            <person name="Sabadin G.A."/>
            <person name="da Silva R.M."/>
            <person name="Guizzo M.G."/>
            <person name="Machado J.A."/>
            <person name="Costa E.P."/>
            <person name="Gomes H.F."/>
            <person name="Moraes J."/>
            <person name="Mota M.B.S."/>
            <person name="Mesquita R.D."/>
            <person name="Alvarenga P.H."/>
            <person name="Alves F."/>
            <person name="Seixas A."/>
            <person name="da Fonseca R.N."/>
            <person name="Fogaca A."/>
            <person name="Logullo C."/>
            <person name="Tanaka A."/>
            <person name="Daffre S."/>
            <person name="Termignoni C."/>
            <person name="Vaz I.S.Jr."/>
            <person name="Oliveira P.L."/>
            <person name="Ribeiro J.M."/>
        </authorList>
    </citation>
    <scope>NUCLEOTIDE SEQUENCE</scope>
    <source>
        <strain evidence="8">Porto Alegre</strain>
    </source>
</reference>
<dbReference type="OrthoDB" id="6485933at2759"/>
<organism evidence="8">
    <name type="scientific">Rhipicephalus microplus</name>
    <name type="common">Cattle tick</name>
    <name type="synonym">Boophilus microplus</name>
    <dbReference type="NCBI Taxonomy" id="6941"/>
    <lineage>
        <taxon>Eukaryota</taxon>
        <taxon>Metazoa</taxon>
        <taxon>Ecdysozoa</taxon>
        <taxon>Arthropoda</taxon>
        <taxon>Chelicerata</taxon>
        <taxon>Arachnida</taxon>
        <taxon>Acari</taxon>
        <taxon>Parasitiformes</taxon>
        <taxon>Ixodida</taxon>
        <taxon>Ixodoidea</taxon>
        <taxon>Ixodidae</taxon>
        <taxon>Rhipicephalinae</taxon>
        <taxon>Rhipicephalus</taxon>
        <taxon>Boophilus</taxon>
    </lineage>
</organism>
<keyword evidence="4" id="KW-0576">Peroxisome</keyword>
<dbReference type="InterPro" id="IPR025110">
    <property type="entry name" value="AMP-bd_C"/>
</dbReference>
<evidence type="ECO:0000256" key="3">
    <source>
        <dbReference type="ARBA" id="ARBA00022598"/>
    </source>
</evidence>
<sequence length="540" mass="59288">MRAKIVDGIVYSPYPDLEDLRDVSLYAFLTQRLQKYGHKTAMVHGQDKVSYSEFLERLKVMASGFHSHGIGTGDRVLVHVENDIDSFVAACSIPLTGATLVTSDVTFNEEELLDHTRRTDATHLLTGKAYVDLFDNLSTVVNFKSRFSLTDVPGYINVTNFANDRNLKHTDFPNSQVGVKFVCHSTGTTGISKTIEITEATFLSQISCREKFQLATPEDVCIGGGNISFYVCFTYVFFIISIGGTIVLLDKYSPVPDVFTALRDHQVNLVHGTPTKILEIVHEAERLGQSFPLVKKFTTLGTPMTEMARSAILAACAPSELRSCYGMTEVSGYLAAPPCGEITAGGGGFPVPGARMKVVDPVSGAVLSHNRKGEVLFHTPHIMVGYYKNPEETASFTTDDGWIRTGDLGYYNEDGRLFVLGRVKAAVSANNVWAGLPQIEECLSFHPSIIEAAVMPNPEFPAAIIVIRKDEIPSERLAEKIKTFVKERLPTAQPLDGGIFFVDAIPRSGFGKIKRRLLSEIIPTLRRMDAPCCKSNACAK</sequence>
<evidence type="ECO:0000259" key="6">
    <source>
        <dbReference type="Pfam" id="PF00501"/>
    </source>
</evidence>
<dbReference type="GO" id="GO:0016405">
    <property type="term" value="F:CoA-ligase activity"/>
    <property type="evidence" value="ECO:0007669"/>
    <property type="project" value="TreeGrafter"/>
</dbReference>
<keyword evidence="3" id="KW-0436">Ligase</keyword>
<dbReference type="PANTHER" id="PTHR24096:SF149">
    <property type="entry name" value="AMP-BINDING DOMAIN-CONTAINING PROTEIN-RELATED"/>
    <property type="match status" value="1"/>
</dbReference>
<dbReference type="GO" id="GO:0005777">
    <property type="term" value="C:peroxisome"/>
    <property type="evidence" value="ECO:0007669"/>
    <property type="project" value="UniProtKB-SubCell"/>
</dbReference>
<keyword evidence="5" id="KW-0472">Membrane</keyword>
<dbReference type="Gene3D" id="3.40.50.12780">
    <property type="entry name" value="N-terminal domain of ligase-like"/>
    <property type="match status" value="1"/>
</dbReference>
<evidence type="ECO:0000256" key="4">
    <source>
        <dbReference type="ARBA" id="ARBA00023140"/>
    </source>
</evidence>
<evidence type="ECO:0000256" key="5">
    <source>
        <dbReference type="SAM" id="Phobius"/>
    </source>
</evidence>
<dbReference type="Pfam" id="PF13193">
    <property type="entry name" value="AMP-binding_C"/>
    <property type="match status" value="1"/>
</dbReference>